<dbReference type="EC" id="3.1.3.5" evidence="3"/>
<evidence type="ECO:0000313" key="9">
    <source>
        <dbReference type="Proteomes" id="UP000186400"/>
    </source>
</evidence>
<dbReference type="InterPro" id="IPR030048">
    <property type="entry name" value="SurE"/>
</dbReference>
<dbReference type="EMBL" id="FTMS01000016">
    <property type="protein sequence ID" value="SIQ82313.1"/>
    <property type="molecule type" value="Genomic_DNA"/>
</dbReference>
<dbReference type="InterPro" id="IPR036523">
    <property type="entry name" value="SurE-like_sf"/>
</dbReference>
<evidence type="ECO:0000256" key="6">
    <source>
        <dbReference type="SAM" id="MobiDB-lite"/>
    </source>
</evidence>
<protein>
    <recommendedName>
        <fullName evidence="3">5'-nucleotidase</fullName>
        <ecNumber evidence="3">3.1.3.5</ecNumber>
    </recommendedName>
</protein>
<dbReference type="SUPFAM" id="SSF64167">
    <property type="entry name" value="SurE-like"/>
    <property type="match status" value="1"/>
</dbReference>
<dbReference type="OrthoDB" id="9780815at2"/>
<sequence length="291" mass="31274">MSENANRAGRRPLILVTNDDGIESPGLHAVAEAAVAAAKGANGAGEVIVAAPTNQQTARGRSMNGNERDHFHPYEIPETNTDNRRLTAWHIDASPALVCQHALTVLCDGRTPDLVVSGINYGENIGTDIGGSGTLGAAFQAAAQGIPALALSRQTGVENHFFHGHLDWSETIRVAERWIRKILDLAPSLAAQPPGRRPFDVLKVDIPDPCPNETPERLTRLSMSRYLGFHIEKPSSRTRLGESRTYIAADAHSLDPADDGYAVAVDRVIAVTPLTIDCTASMIEAQRVLQV</sequence>
<feature type="domain" description="Survival protein SurE-like phosphatase/nucleotidase" evidence="7">
    <location>
        <begin position="14"/>
        <end position="226"/>
    </location>
</feature>
<feature type="compositionally biased region" description="Basic and acidic residues" evidence="6">
    <location>
        <begin position="66"/>
        <end position="78"/>
    </location>
</feature>
<evidence type="ECO:0000256" key="5">
    <source>
        <dbReference type="ARBA" id="ARBA00022801"/>
    </source>
</evidence>
<evidence type="ECO:0000256" key="2">
    <source>
        <dbReference type="ARBA" id="ARBA00011062"/>
    </source>
</evidence>
<feature type="region of interest" description="Disordered" evidence="6">
    <location>
        <begin position="56"/>
        <end position="78"/>
    </location>
</feature>
<dbReference type="InterPro" id="IPR002828">
    <property type="entry name" value="SurE-like_Pase/nucleotidase"/>
</dbReference>
<comment type="similarity">
    <text evidence="2">Belongs to the SurE nucleotidase family.</text>
</comment>
<feature type="compositionally biased region" description="Polar residues" evidence="6">
    <location>
        <begin position="56"/>
        <end position="65"/>
    </location>
</feature>
<dbReference type="PANTHER" id="PTHR30457:SF0">
    <property type="entry name" value="PHOSPHATASE, PUTATIVE (AFU_ORTHOLOGUE AFUA_4G01070)-RELATED"/>
    <property type="match status" value="1"/>
</dbReference>
<accession>A0A1N6VWQ8</accession>
<evidence type="ECO:0000259" key="7">
    <source>
        <dbReference type="Pfam" id="PF01975"/>
    </source>
</evidence>
<dbReference type="RefSeq" id="WP_076489491.1">
    <property type="nucleotide sequence ID" value="NZ_FTMS01000016.1"/>
</dbReference>
<evidence type="ECO:0000313" key="8">
    <source>
        <dbReference type="EMBL" id="SIQ82313.1"/>
    </source>
</evidence>
<organism evidence="8 9">
    <name type="scientific">Alkalispirochaeta americana</name>
    <dbReference type="NCBI Taxonomy" id="159291"/>
    <lineage>
        <taxon>Bacteria</taxon>
        <taxon>Pseudomonadati</taxon>
        <taxon>Spirochaetota</taxon>
        <taxon>Spirochaetia</taxon>
        <taxon>Spirochaetales</taxon>
        <taxon>Spirochaetaceae</taxon>
        <taxon>Alkalispirochaeta</taxon>
    </lineage>
</organism>
<evidence type="ECO:0000256" key="3">
    <source>
        <dbReference type="ARBA" id="ARBA00012643"/>
    </source>
</evidence>
<evidence type="ECO:0000256" key="4">
    <source>
        <dbReference type="ARBA" id="ARBA00022723"/>
    </source>
</evidence>
<name>A0A1N6VWQ8_9SPIO</name>
<dbReference type="PANTHER" id="PTHR30457">
    <property type="entry name" value="5'-NUCLEOTIDASE SURE"/>
    <property type="match status" value="1"/>
</dbReference>
<gene>
    <name evidence="8" type="ORF">SAMN05920897_1167</name>
</gene>
<dbReference type="GO" id="GO:0046872">
    <property type="term" value="F:metal ion binding"/>
    <property type="evidence" value="ECO:0007669"/>
    <property type="project" value="UniProtKB-KW"/>
</dbReference>
<dbReference type="Proteomes" id="UP000186400">
    <property type="component" value="Unassembled WGS sequence"/>
</dbReference>
<dbReference type="AlphaFoldDB" id="A0A1N6VWQ8"/>
<proteinExistence type="inferred from homology"/>
<dbReference type="Pfam" id="PF01975">
    <property type="entry name" value="SurE"/>
    <property type="match status" value="1"/>
</dbReference>
<comment type="catalytic activity">
    <reaction evidence="1">
        <text>a ribonucleoside 5'-phosphate + H2O = a ribonucleoside + phosphate</text>
        <dbReference type="Rhea" id="RHEA:12484"/>
        <dbReference type="ChEBI" id="CHEBI:15377"/>
        <dbReference type="ChEBI" id="CHEBI:18254"/>
        <dbReference type="ChEBI" id="CHEBI:43474"/>
        <dbReference type="ChEBI" id="CHEBI:58043"/>
        <dbReference type="EC" id="3.1.3.5"/>
    </reaction>
</comment>
<dbReference type="STRING" id="159291.SAMN05920897_1167"/>
<reference evidence="9" key="1">
    <citation type="submission" date="2017-01" db="EMBL/GenBank/DDBJ databases">
        <authorList>
            <person name="Varghese N."/>
            <person name="Submissions S."/>
        </authorList>
    </citation>
    <scope>NUCLEOTIDE SEQUENCE [LARGE SCALE GENOMIC DNA]</scope>
    <source>
        <strain evidence="9">ASpG1</strain>
    </source>
</reference>
<keyword evidence="5" id="KW-0378">Hydrolase</keyword>
<evidence type="ECO:0000256" key="1">
    <source>
        <dbReference type="ARBA" id="ARBA00000815"/>
    </source>
</evidence>
<keyword evidence="9" id="KW-1185">Reference proteome</keyword>
<dbReference type="Gene3D" id="3.40.1210.10">
    <property type="entry name" value="Survival protein SurE-like phosphatase/nucleotidase"/>
    <property type="match status" value="1"/>
</dbReference>
<keyword evidence="4" id="KW-0479">Metal-binding</keyword>
<dbReference type="GO" id="GO:0008253">
    <property type="term" value="F:5'-nucleotidase activity"/>
    <property type="evidence" value="ECO:0007669"/>
    <property type="project" value="UniProtKB-EC"/>
</dbReference>